<keyword evidence="1" id="KW-1133">Transmembrane helix</keyword>
<reference evidence="3" key="1">
    <citation type="journal article" date="2021" name="PeerJ">
        <title>Extensive microbial diversity within the chicken gut microbiome revealed by metagenomics and culture.</title>
        <authorList>
            <person name="Gilroy R."/>
            <person name="Ravi A."/>
            <person name="Getino M."/>
            <person name="Pursley I."/>
            <person name="Horton D.L."/>
            <person name="Alikhan N.F."/>
            <person name="Baker D."/>
            <person name="Gharbi K."/>
            <person name="Hall N."/>
            <person name="Watson M."/>
            <person name="Adriaenssens E.M."/>
            <person name="Foster-Nyarko E."/>
            <person name="Jarju S."/>
            <person name="Secka A."/>
            <person name="Antonio M."/>
            <person name="Oren A."/>
            <person name="Chaudhuri R.R."/>
            <person name="La Ragione R."/>
            <person name="Hildebrand F."/>
            <person name="Pallen M.J."/>
        </authorList>
    </citation>
    <scope>NUCLEOTIDE SEQUENCE</scope>
    <source>
        <strain evidence="3">ChiGjej6B6-14162</strain>
    </source>
</reference>
<keyword evidence="1" id="KW-0812">Transmembrane</keyword>
<feature type="transmembrane region" description="Helical" evidence="1">
    <location>
        <begin position="378"/>
        <end position="402"/>
    </location>
</feature>
<accession>A0A9D1XAB9</accession>
<proteinExistence type="predicted"/>
<reference evidence="3" key="2">
    <citation type="submission" date="2021-04" db="EMBL/GenBank/DDBJ databases">
        <authorList>
            <person name="Gilroy R."/>
        </authorList>
    </citation>
    <scope>NUCLEOTIDE SEQUENCE</scope>
    <source>
        <strain evidence="3">ChiGjej6B6-14162</strain>
    </source>
</reference>
<feature type="transmembrane region" description="Helical" evidence="1">
    <location>
        <begin position="546"/>
        <end position="567"/>
    </location>
</feature>
<dbReference type="Proteomes" id="UP000886740">
    <property type="component" value="Unassembled WGS sequence"/>
</dbReference>
<comment type="caution">
    <text evidence="3">The sequence shown here is derived from an EMBL/GenBank/DDBJ whole genome shotgun (WGS) entry which is preliminary data.</text>
</comment>
<dbReference type="SUPFAM" id="SSF49879">
    <property type="entry name" value="SMAD/FHA domain"/>
    <property type="match status" value="1"/>
</dbReference>
<feature type="transmembrane region" description="Helical" evidence="1">
    <location>
        <begin position="579"/>
        <end position="605"/>
    </location>
</feature>
<organism evidence="3 4">
    <name type="scientific">Candidatus Parabacteroides intestinipullorum</name>
    <dbReference type="NCBI Taxonomy" id="2838723"/>
    <lineage>
        <taxon>Bacteria</taxon>
        <taxon>Pseudomonadati</taxon>
        <taxon>Bacteroidota</taxon>
        <taxon>Bacteroidia</taxon>
        <taxon>Bacteroidales</taxon>
        <taxon>Tannerellaceae</taxon>
        <taxon>Parabacteroides</taxon>
    </lineage>
</organism>
<dbReference type="InterPro" id="IPR008984">
    <property type="entry name" value="SMAD_FHA_dom_sf"/>
</dbReference>
<feature type="transmembrane region" description="Helical" evidence="1">
    <location>
        <begin position="673"/>
        <end position="693"/>
    </location>
</feature>
<feature type="transmembrane region" description="Helical" evidence="1">
    <location>
        <begin position="485"/>
        <end position="504"/>
    </location>
</feature>
<dbReference type="CDD" id="cd00060">
    <property type="entry name" value="FHA"/>
    <property type="match status" value="1"/>
</dbReference>
<protein>
    <submittedName>
        <fullName evidence="3">FHA domain-containing protein</fullName>
    </submittedName>
</protein>
<dbReference type="Pfam" id="PF00498">
    <property type="entry name" value="FHA"/>
    <property type="match status" value="1"/>
</dbReference>
<dbReference type="Gene3D" id="2.60.200.20">
    <property type="match status" value="1"/>
</dbReference>
<feature type="transmembrane region" description="Helical" evidence="1">
    <location>
        <begin position="617"/>
        <end position="635"/>
    </location>
</feature>
<dbReference type="EMBL" id="DXEL01000077">
    <property type="protein sequence ID" value="HIX75604.1"/>
    <property type="molecule type" value="Genomic_DNA"/>
</dbReference>
<feature type="domain" description="FHA" evidence="2">
    <location>
        <begin position="727"/>
        <end position="795"/>
    </location>
</feature>
<evidence type="ECO:0000259" key="2">
    <source>
        <dbReference type="Pfam" id="PF00498"/>
    </source>
</evidence>
<sequence>MNIYKISFLLVMVLILSGCENLMPTDGKHKEDNNLNILNIEFEPEHKYFHTDVKLNDSIAALLLRNDTTIKFHVEEYMQNRLSDPRTVPELVNIQNIKVQEIANLDLNILALADLTLDSVKIESQKRAIKGLKELFSLNNLHIAFIKNKSVSETMTATDYVLDNYFKADHGQKYLYRSILSKIDELKGHASTYFPEVKQDTISRHLTPKQDVLIIFSDGKVYDKDMPLDPDHFALQRSIAQNSDSITQFPIFYINLETRSDKQGEESEIISNTDEEAETLMQVLCQKTNGKYLNSYDQNTILNDILNLFDKQYANYRFSFVNPDLKIFRGLERTLQLSCYQGDSLIASDFIKYNLGSIYNPIIINGLTTFQVILQGSLLGLLTLLLLYMIFQFITPSIHYLIFKRKHVTRYTGKNMSYNGILVEPDCYYCKAPFEAGDEIVVKCQHVLHKSCWDENEYKCPEYGRNCKTGSHYYNRKNLFDRRNASFYLAWILAGTLAGLIAWICFTANAHSNEKSVLINIIHLIFEVDPNSPQASVLMDEYGSHLYFLPFYGLNIGFFLTFFLSLLTGHGRWLWKRSLLVVAKAIVGGLFGYLSFLIGCIISISLNFKDNSFLIDWIPWMLSGFVITLAVTYGTDIKLKKALVGAVISIIFGLGSMYLWSFAFNSQIDTREFLLLSYMIYCVGFAISVAATCPKSERYFLRVEGPIKEMDIALYKWMNATIRNKRVTIGKSVNCDLQMSWDLTSQIAPQQAEIRMINGNIYLIATEDGVSTIDQKPIKPNTRKRLYHGSKFLIGKTIFTYIEKDL</sequence>
<dbReference type="InterPro" id="IPR000253">
    <property type="entry name" value="FHA_dom"/>
</dbReference>
<feature type="transmembrane region" description="Helical" evidence="1">
    <location>
        <begin position="642"/>
        <end position="661"/>
    </location>
</feature>
<name>A0A9D1XAB9_9BACT</name>
<gene>
    <name evidence="3" type="ORF">H9977_11320</name>
</gene>
<dbReference type="AlphaFoldDB" id="A0A9D1XAB9"/>
<evidence type="ECO:0000313" key="4">
    <source>
        <dbReference type="Proteomes" id="UP000886740"/>
    </source>
</evidence>
<evidence type="ECO:0000256" key="1">
    <source>
        <dbReference type="SAM" id="Phobius"/>
    </source>
</evidence>
<evidence type="ECO:0000313" key="3">
    <source>
        <dbReference type="EMBL" id="HIX75604.1"/>
    </source>
</evidence>
<keyword evidence="1" id="KW-0472">Membrane</keyword>
<dbReference type="PROSITE" id="PS51257">
    <property type="entry name" value="PROKAR_LIPOPROTEIN"/>
    <property type="match status" value="1"/>
</dbReference>